<dbReference type="OrthoDB" id="9765721at2"/>
<dbReference type="InterPro" id="IPR010295">
    <property type="entry name" value="DUF898"/>
</dbReference>
<evidence type="ECO:0000313" key="4">
    <source>
        <dbReference type="Proteomes" id="UP000187251"/>
    </source>
</evidence>
<protein>
    <recommendedName>
        <fullName evidence="5">DUF898 domain-containing protein</fullName>
    </recommendedName>
</protein>
<dbReference type="EMBL" id="MJMN01000023">
    <property type="protein sequence ID" value="OMG83671.1"/>
    <property type="molecule type" value="Genomic_DNA"/>
</dbReference>
<feature type="transmembrane region" description="Helical" evidence="2">
    <location>
        <begin position="98"/>
        <end position="114"/>
    </location>
</feature>
<feature type="transmembrane region" description="Helical" evidence="2">
    <location>
        <begin position="160"/>
        <end position="182"/>
    </location>
</feature>
<feature type="transmembrane region" description="Helical" evidence="2">
    <location>
        <begin position="209"/>
        <end position="232"/>
    </location>
</feature>
<reference evidence="3 4" key="1">
    <citation type="submission" date="2016-09" db="EMBL/GenBank/DDBJ databases">
        <title>Phylogenomics of Achromobacter.</title>
        <authorList>
            <person name="Jeukens J."/>
            <person name="Freschi L."/>
            <person name="Vincent A.T."/>
            <person name="Emond-Rheault J.-G."/>
            <person name="Kukavica-Ibrulj I."/>
            <person name="Charette S.J."/>
            <person name="Levesque R.C."/>
        </authorList>
    </citation>
    <scope>NUCLEOTIDE SEQUENCE [LARGE SCALE GENOMIC DNA]</scope>
    <source>
        <strain evidence="3 4">AUS488</strain>
    </source>
</reference>
<feature type="region of interest" description="Disordered" evidence="1">
    <location>
        <begin position="1"/>
        <end position="27"/>
    </location>
</feature>
<sequence length="391" mass="42411">MSQIPSPAPADTRAANGTQPLPSAPDEAPQALPLQFRGTARDYFGVWVVNVLLTLCTLGIWSAWAKVRTLRWFHGHTYLAGAGFDYHATGGQILKGRLLAIAIIVGVSLIGAVWPLAERLISLFILLAIPWLVNASLGFHAYMTSWSNVRFGFQGSYGRALLAFVVLPLISIFTLGLLTPLATQQLARYMVGGHRFGHAAFFSAPRLGALYAALLRGMGIFIVVCLAGILAAQWVGQAANPEFSFTEMLQGLTSPLHRHPSPGLRMFLSVFPVLLATLYAALIIATLYYGACAHNEILNRCALQGGHRLRSAVTPWRYLWIILSGIVASILTLGLAYPWARVRQYRYVTQRITVLAAPGLDEFVSQQPAHVPGAFGAEFSQLEGFAGVSAL</sequence>
<accession>A0A1R1JR45</accession>
<evidence type="ECO:0000256" key="2">
    <source>
        <dbReference type="SAM" id="Phobius"/>
    </source>
</evidence>
<dbReference type="Proteomes" id="UP000187251">
    <property type="component" value="Unassembled WGS sequence"/>
</dbReference>
<comment type="caution">
    <text evidence="3">The sequence shown here is derived from an EMBL/GenBank/DDBJ whole genome shotgun (WGS) entry which is preliminary data.</text>
</comment>
<evidence type="ECO:0000313" key="3">
    <source>
        <dbReference type="EMBL" id="OMG83671.1"/>
    </source>
</evidence>
<keyword evidence="2" id="KW-1133">Transmembrane helix</keyword>
<feature type="transmembrane region" description="Helical" evidence="2">
    <location>
        <begin position="44"/>
        <end position="64"/>
    </location>
</feature>
<feature type="transmembrane region" description="Helical" evidence="2">
    <location>
        <begin position="266"/>
        <end position="289"/>
    </location>
</feature>
<dbReference type="Pfam" id="PF05987">
    <property type="entry name" value="DUF898"/>
    <property type="match status" value="1"/>
</dbReference>
<organism evidence="3 4">
    <name type="scientific">Alcaligenes xylosoxydans xylosoxydans</name>
    <name type="common">Achromobacter xylosoxidans</name>
    <dbReference type="NCBI Taxonomy" id="85698"/>
    <lineage>
        <taxon>Bacteria</taxon>
        <taxon>Pseudomonadati</taxon>
        <taxon>Pseudomonadota</taxon>
        <taxon>Betaproteobacteria</taxon>
        <taxon>Burkholderiales</taxon>
        <taxon>Alcaligenaceae</taxon>
        <taxon>Achromobacter</taxon>
    </lineage>
</organism>
<dbReference type="AlphaFoldDB" id="A0A1R1JR45"/>
<keyword evidence="2" id="KW-0812">Transmembrane</keyword>
<dbReference type="RefSeq" id="WP_076413457.1">
    <property type="nucleotide sequence ID" value="NZ_AP028040.1"/>
</dbReference>
<feature type="transmembrane region" description="Helical" evidence="2">
    <location>
        <begin position="318"/>
        <end position="340"/>
    </location>
</feature>
<feature type="transmembrane region" description="Helical" evidence="2">
    <location>
        <begin position="120"/>
        <end position="139"/>
    </location>
</feature>
<evidence type="ECO:0008006" key="5">
    <source>
        <dbReference type="Google" id="ProtNLM"/>
    </source>
</evidence>
<keyword evidence="2" id="KW-0472">Membrane</keyword>
<gene>
    <name evidence="3" type="ORF">BIZ92_30015</name>
</gene>
<name>A0A1R1JR45_ALCXX</name>
<proteinExistence type="predicted"/>
<evidence type="ECO:0000256" key="1">
    <source>
        <dbReference type="SAM" id="MobiDB-lite"/>
    </source>
</evidence>